<protein>
    <submittedName>
        <fullName evidence="2">XRE family transcriptional regulator</fullName>
    </submittedName>
</protein>
<evidence type="ECO:0000313" key="2">
    <source>
        <dbReference type="EMBL" id="RMI42563.1"/>
    </source>
</evidence>
<feature type="domain" description="DUF5753" evidence="1">
    <location>
        <begin position="19"/>
        <end position="193"/>
    </location>
</feature>
<dbReference type="Pfam" id="PF19054">
    <property type="entry name" value="DUF5753"/>
    <property type="match status" value="1"/>
</dbReference>
<proteinExistence type="predicted"/>
<name>A0A3M2M0Z6_9ACTN</name>
<evidence type="ECO:0000259" key="1">
    <source>
        <dbReference type="Pfam" id="PF19054"/>
    </source>
</evidence>
<dbReference type="AlphaFoldDB" id="A0A3M2M0Z6"/>
<dbReference type="EMBL" id="RFFG01000032">
    <property type="protein sequence ID" value="RMI42563.1"/>
    <property type="molecule type" value="Genomic_DNA"/>
</dbReference>
<dbReference type="InterPro" id="IPR043917">
    <property type="entry name" value="DUF5753"/>
</dbReference>
<reference evidence="2 3" key="1">
    <citation type="submission" date="2018-10" db="EMBL/GenBank/DDBJ databases">
        <title>Isolation from soil.</title>
        <authorList>
            <person name="Hu J."/>
        </authorList>
    </citation>
    <scope>NUCLEOTIDE SEQUENCE [LARGE SCALE GENOMIC DNA]</scope>
    <source>
        <strain evidence="2 3">NEAU-Ht49</strain>
    </source>
</reference>
<dbReference type="RefSeq" id="WP_122195782.1">
    <property type="nucleotide sequence ID" value="NZ_JBHSKC010000007.1"/>
</dbReference>
<sequence>MWDEIKREGKHIAAPPGFDKYIDFEGGALCVRQFTNQWVPGLLQTPDYARAVLELSESAGGVEERLAARIERQGIFDREPPARMVAVLDEAVLRRPLGGAKVIREQLEWLVHLSATRRHISVCVLPFTAMTAGADDGSFTILTLPSGLDIGYHEGPEISQVIEEPAVVAEYSVRWDLVMSEAMSRSESHKFILRAAEDYT</sequence>
<evidence type="ECO:0000313" key="3">
    <source>
        <dbReference type="Proteomes" id="UP000282674"/>
    </source>
</evidence>
<comment type="caution">
    <text evidence="2">The sequence shown here is derived from an EMBL/GenBank/DDBJ whole genome shotgun (WGS) entry which is preliminary data.</text>
</comment>
<dbReference type="OrthoDB" id="3466567at2"/>
<organism evidence="2 3">
    <name type="scientific">Actinomadura harenae</name>
    <dbReference type="NCBI Taxonomy" id="2483351"/>
    <lineage>
        <taxon>Bacteria</taxon>
        <taxon>Bacillati</taxon>
        <taxon>Actinomycetota</taxon>
        <taxon>Actinomycetes</taxon>
        <taxon>Streptosporangiales</taxon>
        <taxon>Thermomonosporaceae</taxon>
        <taxon>Actinomadura</taxon>
    </lineage>
</organism>
<keyword evidence="3" id="KW-1185">Reference proteome</keyword>
<accession>A0A3M2M0Z6</accession>
<gene>
    <name evidence="2" type="ORF">EBO15_19175</name>
</gene>
<dbReference type="Proteomes" id="UP000282674">
    <property type="component" value="Unassembled WGS sequence"/>
</dbReference>